<reference evidence="2" key="1">
    <citation type="submission" date="2021-03" db="EMBL/GenBank/DDBJ databases">
        <title>Proteiniclasticum marinus sp. nov., isolated from tidal flat sediment.</title>
        <authorList>
            <person name="Namirimu T."/>
            <person name="Yang J.-A."/>
            <person name="Yang S.-H."/>
            <person name="Kim Y.-J."/>
            <person name="Kwon K.K."/>
        </authorList>
    </citation>
    <scope>NUCLEOTIDE SEQUENCE</scope>
    <source>
        <strain evidence="2">SCR006</strain>
    </source>
</reference>
<keyword evidence="1" id="KW-0472">Membrane</keyword>
<evidence type="ECO:0000313" key="2">
    <source>
        <dbReference type="EMBL" id="MBO1265631.1"/>
    </source>
</evidence>
<gene>
    <name evidence="2" type="ORF">J3A84_11385</name>
</gene>
<feature type="transmembrane region" description="Helical" evidence="1">
    <location>
        <begin position="101"/>
        <end position="121"/>
    </location>
</feature>
<feature type="transmembrane region" description="Helical" evidence="1">
    <location>
        <begin position="225"/>
        <end position="245"/>
    </location>
</feature>
<dbReference type="PANTHER" id="PTHR41324">
    <property type="entry name" value="MEMBRANE PROTEIN-RELATED"/>
    <property type="match status" value="1"/>
</dbReference>
<evidence type="ECO:0000313" key="3">
    <source>
        <dbReference type="Proteomes" id="UP000664218"/>
    </source>
</evidence>
<name>A0A939HCV6_9CLOT</name>
<keyword evidence="3" id="KW-1185">Reference proteome</keyword>
<dbReference type="Pfam" id="PF09991">
    <property type="entry name" value="DUF2232"/>
    <property type="match status" value="1"/>
</dbReference>
<dbReference type="InterPro" id="IPR018710">
    <property type="entry name" value="DUF2232"/>
</dbReference>
<dbReference type="EMBL" id="JAFNJU010000008">
    <property type="protein sequence ID" value="MBO1265631.1"/>
    <property type="molecule type" value="Genomic_DNA"/>
</dbReference>
<organism evidence="2 3">
    <name type="scientific">Proteiniclasticum aestuarii</name>
    <dbReference type="NCBI Taxonomy" id="2817862"/>
    <lineage>
        <taxon>Bacteria</taxon>
        <taxon>Bacillati</taxon>
        <taxon>Bacillota</taxon>
        <taxon>Clostridia</taxon>
        <taxon>Eubacteriales</taxon>
        <taxon>Clostridiaceae</taxon>
        <taxon>Proteiniclasticum</taxon>
    </lineage>
</organism>
<dbReference type="RefSeq" id="WP_207600151.1">
    <property type="nucleotide sequence ID" value="NZ_JAFNJU010000008.1"/>
</dbReference>
<accession>A0A939HCV6</accession>
<comment type="caution">
    <text evidence="2">The sequence shown here is derived from an EMBL/GenBank/DDBJ whole genome shotgun (WGS) entry which is preliminary data.</text>
</comment>
<feature type="transmembrane region" description="Helical" evidence="1">
    <location>
        <begin position="14"/>
        <end position="47"/>
    </location>
</feature>
<feature type="transmembrane region" description="Helical" evidence="1">
    <location>
        <begin position="54"/>
        <end position="71"/>
    </location>
</feature>
<feature type="transmembrane region" description="Helical" evidence="1">
    <location>
        <begin position="251"/>
        <end position="275"/>
    </location>
</feature>
<protein>
    <submittedName>
        <fullName evidence="2">DUF2232 domain-containing protein</fullName>
    </submittedName>
</protein>
<keyword evidence="1" id="KW-1133">Transmembrane helix</keyword>
<dbReference type="PANTHER" id="PTHR41324:SF1">
    <property type="entry name" value="DUF2232 DOMAIN-CONTAINING PROTEIN"/>
    <property type="match status" value="1"/>
</dbReference>
<evidence type="ECO:0000256" key="1">
    <source>
        <dbReference type="SAM" id="Phobius"/>
    </source>
</evidence>
<feature type="transmembrane region" description="Helical" evidence="1">
    <location>
        <begin position="287"/>
        <end position="308"/>
    </location>
</feature>
<keyword evidence="1" id="KW-0812">Transmembrane</keyword>
<dbReference type="AlphaFoldDB" id="A0A939HCV6"/>
<feature type="transmembrane region" description="Helical" evidence="1">
    <location>
        <begin position="185"/>
        <end position="204"/>
    </location>
</feature>
<dbReference type="Proteomes" id="UP000664218">
    <property type="component" value="Unassembled WGS sequence"/>
</dbReference>
<sequence>MNNNSNTKKLVTSALLVALIVIFSLLGTLPFFSTISLAVAPIIVALIYHKGGKLNTVISFFVTLVLVSILINPIYAATMIVLNFAMGAGLIFMIEKNVSPLMNFIVLALAVAVGVSIMVIVDLKLISDLTMTEYAAVLVEDMKFSISEVIKSYEAMGMDMEGNEAIEMFKSINVRMMLSFMPTMLALYSLTAAAFVYKISEVVFRKIGIRVKPLPKLSEIKSNAFVILGTLLVAMLGIALVSFGVPMGEGIMLMGNNLFTIAGTIGGISLISYYMEAKLKYPKVFRIVILVFILFSSLVSVISIIGVIDSAFDFRRLTENGLYSIIKSRSNNTK</sequence>
<proteinExistence type="predicted"/>